<sequence>METISHSAFADGADAFVVAGAGGFGSAVRSGAGAAVLGGAEVGEGDAEGVGVII</sequence>
<evidence type="ECO:0000313" key="1">
    <source>
        <dbReference type="EMBL" id="UUY48110.1"/>
    </source>
</evidence>
<keyword evidence="2" id="KW-1185">Reference proteome</keyword>
<organism evidence="1 2">
    <name type="scientific">Streptomyces yangpuensis</name>
    <dbReference type="NCBI Taxonomy" id="1648182"/>
    <lineage>
        <taxon>Bacteria</taxon>
        <taxon>Bacillati</taxon>
        <taxon>Actinomycetota</taxon>
        <taxon>Actinomycetes</taxon>
        <taxon>Kitasatosporales</taxon>
        <taxon>Streptomycetaceae</taxon>
        <taxon>Streptomyces</taxon>
    </lineage>
</organism>
<accession>A0ABY5PXF1</accession>
<gene>
    <name evidence="1" type="ORF">NRK68_13330</name>
</gene>
<protein>
    <submittedName>
        <fullName evidence="1">Uncharacterized protein</fullName>
    </submittedName>
</protein>
<name>A0ABY5PXF1_9ACTN</name>
<dbReference type="GeneID" id="95574458"/>
<dbReference type="Proteomes" id="UP001057738">
    <property type="component" value="Chromosome"/>
</dbReference>
<dbReference type="RefSeq" id="WP_257855858.1">
    <property type="nucleotide sequence ID" value="NZ_CP102514.1"/>
</dbReference>
<reference evidence="1" key="1">
    <citation type="submission" date="2022-08" db="EMBL/GenBank/DDBJ databases">
        <authorList>
            <person name="Tian L."/>
        </authorList>
    </citation>
    <scope>NUCLEOTIDE SEQUENCE</scope>
    <source>
        <strain evidence="1">CM253</strain>
    </source>
</reference>
<proteinExistence type="predicted"/>
<dbReference type="EMBL" id="CP102514">
    <property type="protein sequence ID" value="UUY48110.1"/>
    <property type="molecule type" value="Genomic_DNA"/>
</dbReference>
<evidence type="ECO:0000313" key="2">
    <source>
        <dbReference type="Proteomes" id="UP001057738"/>
    </source>
</evidence>